<reference evidence="1 2" key="1">
    <citation type="journal article" date="2021" name="BMC Genomics">
        <title>Datura genome reveals duplications of psychoactive alkaloid biosynthetic genes and high mutation rate following tissue culture.</title>
        <authorList>
            <person name="Rajewski A."/>
            <person name="Carter-House D."/>
            <person name="Stajich J."/>
            <person name="Litt A."/>
        </authorList>
    </citation>
    <scope>NUCLEOTIDE SEQUENCE [LARGE SCALE GENOMIC DNA]</scope>
    <source>
        <strain evidence="1">AR-01</strain>
    </source>
</reference>
<name>A0ABS8WUJ9_DATST</name>
<protein>
    <submittedName>
        <fullName evidence="1">Uncharacterized protein</fullName>
    </submittedName>
</protein>
<organism evidence="1 2">
    <name type="scientific">Datura stramonium</name>
    <name type="common">Jimsonweed</name>
    <name type="synonym">Common thornapple</name>
    <dbReference type="NCBI Taxonomy" id="4076"/>
    <lineage>
        <taxon>Eukaryota</taxon>
        <taxon>Viridiplantae</taxon>
        <taxon>Streptophyta</taxon>
        <taxon>Embryophyta</taxon>
        <taxon>Tracheophyta</taxon>
        <taxon>Spermatophyta</taxon>
        <taxon>Magnoliopsida</taxon>
        <taxon>eudicotyledons</taxon>
        <taxon>Gunneridae</taxon>
        <taxon>Pentapetalae</taxon>
        <taxon>asterids</taxon>
        <taxon>lamiids</taxon>
        <taxon>Solanales</taxon>
        <taxon>Solanaceae</taxon>
        <taxon>Solanoideae</taxon>
        <taxon>Datureae</taxon>
        <taxon>Datura</taxon>
    </lineage>
</organism>
<gene>
    <name evidence="1" type="ORF">HAX54_003273</name>
</gene>
<sequence length="101" mass="11732">MNNPCRDDLYHTLTSLFKCVMTRVLWDGSRHHITQWCMWDNWSPINLHKSSTIPLTHFYLIGVSANIPIDIEFVDKVEVSLACLYENELESSPVNLLPNGW</sequence>
<comment type="caution">
    <text evidence="1">The sequence shown here is derived from an EMBL/GenBank/DDBJ whole genome shotgun (WGS) entry which is preliminary data.</text>
</comment>
<proteinExistence type="predicted"/>
<dbReference type="Proteomes" id="UP000823775">
    <property type="component" value="Unassembled WGS sequence"/>
</dbReference>
<dbReference type="EMBL" id="JACEIK010011499">
    <property type="protein sequence ID" value="MCE3215718.1"/>
    <property type="molecule type" value="Genomic_DNA"/>
</dbReference>
<evidence type="ECO:0000313" key="1">
    <source>
        <dbReference type="EMBL" id="MCE3215718.1"/>
    </source>
</evidence>
<accession>A0ABS8WUJ9</accession>
<keyword evidence="2" id="KW-1185">Reference proteome</keyword>
<evidence type="ECO:0000313" key="2">
    <source>
        <dbReference type="Proteomes" id="UP000823775"/>
    </source>
</evidence>
<feature type="non-terminal residue" evidence="1">
    <location>
        <position position="101"/>
    </location>
</feature>